<gene>
    <name evidence="2" type="ORF">AMTR_s00054p00049180</name>
</gene>
<dbReference type="HOGENOM" id="CLU_1598737_0_0_1"/>
<dbReference type="Proteomes" id="UP000017836">
    <property type="component" value="Unassembled WGS sequence"/>
</dbReference>
<proteinExistence type="predicted"/>
<evidence type="ECO:0000313" key="3">
    <source>
        <dbReference type="Proteomes" id="UP000017836"/>
    </source>
</evidence>
<evidence type="ECO:0000256" key="1">
    <source>
        <dbReference type="SAM" id="MobiDB-lite"/>
    </source>
</evidence>
<reference evidence="3" key="1">
    <citation type="journal article" date="2013" name="Science">
        <title>The Amborella genome and the evolution of flowering plants.</title>
        <authorList>
            <consortium name="Amborella Genome Project"/>
        </authorList>
    </citation>
    <scope>NUCLEOTIDE SEQUENCE [LARGE SCALE GENOMIC DNA]</scope>
</reference>
<organism evidence="2 3">
    <name type="scientific">Amborella trichopoda</name>
    <dbReference type="NCBI Taxonomy" id="13333"/>
    <lineage>
        <taxon>Eukaryota</taxon>
        <taxon>Viridiplantae</taxon>
        <taxon>Streptophyta</taxon>
        <taxon>Embryophyta</taxon>
        <taxon>Tracheophyta</taxon>
        <taxon>Spermatophyta</taxon>
        <taxon>Magnoliopsida</taxon>
        <taxon>Amborellales</taxon>
        <taxon>Amborellaceae</taxon>
        <taxon>Amborella</taxon>
    </lineage>
</organism>
<dbReference type="AlphaFoldDB" id="U5D7D2"/>
<name>U5D7D2_AMBTC</name>
<accession>U5D7D2</accession>
<keyword evidence="3" id="KW-1185">Reference proteome</keyword>
<feature type="region of interest" description="Disordered" evidence="1">
    <location>
        <begin position="1"/>
        <end position="28"/>
    </location>
</feature>
<sequence length="167" mass="18052">MEGGVGLKEWDKEAEGGSWKGSGVREGRTNVGEARVQGGIARGFQREGRAILRQGRGFAGARVAPFWGGERGRREAESRGGRWEEVVVGGLLDGLANEGKVGAYPLAKEELWDKGGADLLRGMKLRKGEVRKKGMGYPKVEWSSGGGRQRAVEAADKSWEVEDGRVI</sequence>
<dbReference type="EMBL" id="KI392271">
    <property type="protein sequence ID" value="ERN18130.1"/>
    <property type="molecule type" value="Genomic_DNA"/>
</dbReference>
<protein>
    <submittedName>
        <fullName evidence="2">Uncharacterized protein</fullName>
    </submittedName>
</protein>
<feature type="non-terminal residue" evidence="2">
    <location>
        <position position="167"/>
    </location>
</feature>
<dbReference type="Gramene" id="ERN18130">
    <property type="protein sequence ID" value="ERN18130"/>
    <property type="gene ID" value="AMTR_s00054p00049180"/>
</dbReference>
<evidence type="ECO:0000313" key="2">
    <source>
        <dbReference type="EMBL" id="ERN18130.1"/>
    </source>
</evidence>